<name>A0A3B1DIB7_9ZZZZ</name>
<organism evidence="3">
    <name type="scientific">hydrothermal vent metagenome</name>
    <dbReference type="NCBI Taxonomy" id="652676"/>
    <lineage>
        <taxon>unclassified sequences</taxon>
        <taxon>metagenomes</taxon>
        <taxon>ecological metagenomes</taxon>
    </lineage>
</organism>
<dbReference type="Gene3D" id="1.25.40.10">
    <property type="entry name" value="Tetratricopeptide repeat domain"/>
    <property type="match status" value="1"/>
</dbReference>
<evidence type="ECO:0000256" key="2">
    <source>
        <dbReference type="ARBA" id="ARBA00022803"/>
    </source>
</evidence>
<dbReference type="PROSITE" id="PS50005">
    <property type="entry name" value="TPR"/>
    <property type="match status" value="1"/>
</dbReference>
<keyword evidence="2" id="KW-0802">TPR repeat</keyword>
<gene>
    <name evidence="3" type="ORF">MNBD_NITROSPIRAE01-2289</name>
</gene>
<sequence length="148" mass="16569">MTQEESLELGLAYIKKKEWKAALNVLNECEKQHRIATTSPLPPRLLSALGVSLAMAENKIISGLNCCELAVKAEVFRPELHYHLGLVHLKNGNKRDAISAFNKGLKFNKSHPGIILKLSQLGVRKKRPIRVLPRKNFLNKVIGRVGRS</sequence>
<dbReference type="Pfam" id="PF07719">
    <property type="entry name" value="TPR_2"/>
    <property type="match status" value="1"/>
</dbReference>
<dbReference type="SUPFAM" id="SSF48452">
    <property type="entry name" value="TPR-like"/>
    <property type="match status" value="1"/>
</dbReference>
<evidence type="ECO:0000256" key="1">
    <source>
        <dbReference type="ARBA" id="ARBA00022737"/>
    </source>
</evidence>
<evidence type="ECO:0000313" key="3">
    <source>
        <dbReference type="EMBL" id="VAX31445.1"/>
    </source>
</evidence>
<dbReference type="EMBL" id="UOGF01000075">
    <property type="protein sequence ID" value="VAX31445.1"/>
    <property type="molecule type" value="Genomic_DNA"/>
</dbReference>
<dbReference type="InterPro" id="IPR019734">
    <property type="entry name" value="TPR_rpt"/>
</dbReference>
<dbReference type="InterPro" id="IPR013105">
    <property type="entry name" value="TPR_2"/>
</dbReference>
<accession>A0A3B1DIB7</accession>
<protein>
    <submittedName>
        <fullName evidence="3">Uncharacterized protein</fullName>
    </submittedName>
</protein>
<proteinExistence type="predicted"/>
<reference evidence="3" key="1">
    <citation type="submission" date="2018-06" db="EMBL/GenBank/DDBJ databases">
        <authorList>
            <person name="Zhirakovskaya E."/>
        </authorList>
    </citation>
    <scope>NUCLEOTIDE SEQUENCE</scope>
</reference>
<keyword evidence="1" id="KW-0677">Repeat</keyword>
<dbReference type="InterPro" id="IPR011990">
    <property type="entry name" value="TPR-like_helical_dom_sf"/>
</dbReference>
<dbReference type="SMART" id="SM00028">
    <property type="entry name" value="TPR"/>
    <property type="match status" value="1"/>
</dbReference>
<dbReference type="AlphaFoldDB" id="A0A3B1DIB7"/>